<proteinExistence type="inferred from homology"/>
<evidence type="ECO:0000256" key="5">
    <source>
        <dbReference type="ARBA" id="ARBA00022692"/>
    </source>
</evidence>
<name>A0A7H1C1R8_9PAST</name>
<dbReference type="AlphaFoldDB" id="A0A7H1C1R8"/>
<keyword evidence="6 8" id="KW-1133">Transmembrane helix</keyword>
<sequence>MILLHSLPIIVVLILIAVFKKPPVSAALFGALSALVLWGLNVADPFSVQVAHSVLSDTAILFLTVAFIMATGLTLVILLDKTPTNHAFNEWINTLNLPEYRKLLLIVLGIAPLLESMTGFGVSLIASLPILLSFLPRQTALKIAITTLAIMPLGMVGLASIIGSSLVDIPTAALASMSALISSPVLIFLTGLALYYAGLLNLKLLCSVIGFGTLFATVLYVTCVWIGVEVAGIFASLSVILTCFIGRKVHIPKQTWAYGLLFIAILLLKVIGFFFDLSVIIKIEGANTQFEPMKSPGLAILLVAFFVWWANRSQYTFHQLYTEWLKRASRPLITIFCFLLMSQIMVQGGFLASFRQLLNDLPTHFYAPLFTLLGTIGGYLTGSTLGGNILIMPSLPSPDATLGAIINSSAGHAALGSLPMIALIASLAKATKEEEQNLARFALMIIAMNTVLVAIMGTFIYSLDDSVITSG</sequence>
<gene>
    <name evidence="9" type="ORF">ICJ55_09275</name>
</gene>
<dbReference type="InterPro" id="IPR003804">
    <property type="entry name" value="Lactate_perm"/>
</dbReference>
<evidence type="ECO:0000256" key="8">
    <source>
        <dbReference type="RuleBase" id="RU365092"/>
    </source>
</evidence>
<feature type="transmembrane region" description="Helical" evidence="8">
    <location>
        <begin position="204"/>
        <end position="222"/>
    </location>
</feature>
<keyword evidence="4" id="KW-1003">Cell membrane</keyword>
<dbReference type="GO" id="GO:0015295">
    <property type="term" value="F:solute:proton symporter activity"/>
    <property type="evidence" value="ECO:0007669"/>
    <property type="project" value="TreeGrafter"/>
</dbReference>
<dbReference type="Pfam" id="PF02652">
    <property type="entry name" value="Lactate_perm"/>
    <property type="match status" value="1"/>
</dbReference>
<feature type="transmembrane region" description="Helical" evidence="8">
    <location>
        <begin position="143"/>
        <end position="167"/>
    </location>
</feature>
<feature type="transmembrane region" description="Helical" evidence="8">
    <location>
        <begin position="332"/>
        <end position="354"/>
    </location>
</feature>
<feature type="transmembrane region" description="Helical" evidence="8">
    <location>
        <begin position="366"/>
        <end position="392"/>
    </location>
</feature>
<keyword evidence="3 8" id="KW-0813">Transport</keyword>
<feature type="transmembrane region" description="Helical" evidence="8">
    <location>
        <begin position="228"/>
        <end position="246"/>
    </location>
</feature>
<evidence type="ECO:0000256" key="4">
    <source>
        <dbReference type="ARBA" id="ARBA00022475"/>
    </source>
</evidence>
<keyword evidence="8" id="KW-0997">Cell inner membrane</keyword>
<dbReference type="KEGG" id="mbos:ICJ55_09275"/>
<evidence type="ECO:0000313" key="10">
    <source>
        <dbReference type="Proteomes" id="UP000576260"/>
    </source>
</evidence>
<evidence type="ECO:0000256" key="7">
    <source>
        <dbReference type="ARBA" id="ARBA00023136"/>
    </source>
</evidence>
<comment type="similarity">
    <text evidence="2 8">Belongs to the lactate permease family.</text>
</comment>
<feature type="transmembrane region" description="Helical" evidence="8">
    <location>
        <begin position="258"/>
        <end position="281"/>
    </location>
</feature>
<evidence type="ECO:0000256" key="6">
    <source>
        <dbReference type="ARBA" id="ARBA00022989"/>
    </source>
</evidence>
<feature type="transmembrane region" description="Helical" evidence="8">
    <location>
        <begin position="103"/>
        <end position="131"/>
    </location>
</feature>
<accession>A0A7H1C1R8</accession>
<evidence type="ECO:0000256" key="2">
    <source>
        <dbReference type="ARBA" id="ARBA00010100"/>
    </source>
</evidence>
<keyword evidence="7 8" id="KW-0472">Membrane</keyword>
<feature type="transmembrane region" description="Helical" evidence="8">
    <location>
        <begin position="440"/>
        <end position="463"/>
    </location>
</feature>
<comment type="function">
    <text evidence="8">Uptake of L-lactate across the membrane. Can also transport D-lactate and glycolate.</text>
</comment>
<dbReference type="Proteomes" id="UP000576260">
    <property type="component" value="Chromosome"/>
</dbReference>
<dbReference type="GO" id="GO:0005886">
    <property type="term" value="C:plasma membrane"/>
    <property type="evidence" value="ECO:0007669"/>
    <property type="project" value="UniProtKB-SubCell"/>
</dbReference>
<protein>
    <recommendedName>
        <fullName evidence="8">L-lactate permease</fullName>
    </recommendedName>
</protein>
<feature type="transmembrane region" description="Helical" evidence="8">
    <location>
        <begin position="293"/>
        <end position="311"/>
    </location>
</feature>
<evidence type="ECO:0000256" key="1">
    <source>
        <dbReference type="ARBA" id="ARBA00004651"/>
    </source>
</evidence>
<feature type="transmembrane region" description="Helical" evidence="8">
    <location>
        <begin position="59"/>
        <end position="79"/>
    </location>
</feature>
<dbReference type="GO" id="GO:0015129">
    <property type="term" value="F:lactate transmembrane transporter activity"/>
    <property type="evidence" value="ECO:0007669"/>
    <property type="project" value="UniProtKB-UniRule"/>
</dbReference>
<evidence type="ECO:0000256" key="3">
    <source>
        <dbReference type="ARBA" id="ARBA00022448"/>
    </source>
</evidence>
<evidence type="ECO:0000313" key="9">
    <source>
        <dbReference type="EMBL" id="QNS14923.1"/>
    </source>
</evidence>
<keyword evidence="10" id="KW-1185">Reference proteome</keyword>
<reference evidence="9 10" key="1">
    <citation type="submission" date="2020-09" db="EMBL/GenBank/DDBJ databases">
        <title>Mannheimia bovis sp.nov., isolated from a cow.</title>
        <authorList>
            <person name="Li F."/>
        </authorList>
    </citation>
    <scope>NUCLEOTIDE SEQUENCE [LARGE SCALE GENOMIC DNA]</scope>
    <source>
        <strain evidence="9 10">ZY190616</strain>
    </source>
</reference>
<dbReference type="PANTHER" id="PTHR30003">
    <property type="entry name" value="L-LACTATE PERMEASE"/>
    <property type="match status" value="1"/>
</dbReference>
<comment type="subcellular location">
    <subcellularLocation>
        <location evidence="8">Cell inner membrane</location>
        <topology evidence="8">Multi-pass membrane protein</topology>
    </subcellularLocation>
    <subcellularLocation>
        <location evidence="1">Cell membrane</location>
        <topology evidence="1">Multi-pass membrane protein</topology>
    </subcellularLocation>
</comment>
<organism evidence="9 10">
    <name type="scientific">Mannheimia bovis</name>
    <dbReference type="NCBI Taxonomy" id="2770636"/>
    <lineage>
        <taxon>Bacteria</taxon>
        <taxon>Pseudomonadati</taxon>
        <taxon>Pseudomonadota</taxon>
        <taxon>Gammaproteobacteria</taxon>
        <taxon>Pasteurellales</taxon>
        <taxon>Pasteurellaceae</taxon>
        <taxon>Mannheimia</taxon>
    </lineage>
</organism>
<keyword evidence="5 8" id="KW-0812">Transmembrane</keyword>
<dbReference type="EMBL" id="CP061280">
    <property type="protein sequence ID" value="QNS14923.1"/>
    <property type="molecule type" value="Genomic_DNA"/>
</dbReference>
<dbReference type="PANTHER" id="PTHR30003:SF0">
    <property type="entry name" value="GLYCOLATE PERMEASE GLCA-RELATED"/>
    <property type="match status" value="1"/>
</dbReference>
<feature type="transmembrane region" description="Helical" evidence="8">
    <location>
        <begin position="173"/>
        <end position="197"/>
    </location>
</feature>
<feature type="transmembrane region" description="Helical" evidence="8">
    <location>
        <begin position="404"/>
        <end position="428"/>
    </location>
</feature>
<dbReference type="RefSeq" id="WP_188156542.1">
    <property type="nucleotide sequence ID" value="NZ_CP061280.1"/>
</dbReference>
<feature type="transmembrane region" description="Helical" evidence="8">
    <location>
        <begin position="27"/>
        <end position="47"/>
    </location>
</feature>